<dbReference type="AlphaFoldDB" id="A0A495XC58"/>
<evidence type="ECO:0000313" key="2">
    <source>
        <dbReference type="Proteomes" id="UP000272729"/>
    </source>
</evidence>
<evidence type="ECO:0000313" key="1">
    <source>
        <dbReference type="EMBL" id="RKT70876.1"/>
    </source>
</evidence>
<organism evidence="1 2">
    <name type="scientific">Saccharothrix variisporea</name>
    <dbReference type="NCBI Taxonomy" id="543527"/>
    <lineage>
        <taxon>Bacteria</taxon>
        <taxon>Bacillati</taxon>
        <taxon>Actinomycetota</taxon>
        <taxon>Actinomycetes</taxon>
        <taxon>Pseudonocardiales</taxon>
        <taxon>Pseudonocardiaceae</taxon>
        <taxon>Saccharothrix</taxon>
    </lineage>
</organism>
<dbReference type="EMBL" id="RBXR01000001">
    <property type="protein sequence ID" value="RKT70876.1"/>
    <property type="molecule type" value="Genomic_DNA"/>
</dbReference>
<gene>
    <name evidence="1" type="ORF">DFJ66_4153</name>
</gene>
<protein>
    <submittedName>
        <fullName evidence="1">Uncharacterized protein</fullName>
    </submittedName>
</protein>
<sequence>MTVKHGRKRAPEWVTRTRCAKCKRFARLLAGQTECDRCVGALELDFGGVR</sequence>
<name>A0A495XC58_9PSEU</name>
<dbReference type="Proteomes" id="UP000272729">
    <property type="component" value="Unassembled WGS sequence"/>
</dbReference>
<keyword evidence="2" id="KW-1185">Reference proteome</keyword>
<reference evidence="1 2" key="1">
    <citation type="submission" date="2018-10" db="EMBL/GenBank/DDBJ databases">
        <title>Sequencing the genomes of 1000 actinobacteria strains.</title>
        <authorList>
            <person name="Klenk H.-P."/>
        </authorList>
    </citation>
    <scope>NUCLEOTIDE SEQUENCE [LARGE SCALE GENOMIC DNA]</scope>
    <source>
        <strain evidence="1 2">DSM 43911</strain>
    </source>
</reference>
<accession>A0A495XC58</accession>
<proteinExistence type="predicted"/>
<comment type="caution">
    <text evidence="1">The sequence shown here is derived from an EMBL/GenBank/DDBJ whole genome shotgun (WGS) entry which is preliminary data.</text>
</comment>